<dbReference type="EMBL" id="BX284605">
    <property type="protein sequence ID" value="CCQ25693.1"/>
    <property type="molecule type" value="Genomic_DNA"/>
</dbReference>
<dbReference type="Proteomes" id="UP000001940">
    <property type="component" value="Chromosome V"/>
</dbReference>
<dbReference type="RefSeq" id="NP_001263838.1">
    <property type="nucleotide sequence ID" value="NM_001276909.3"/>
</dbReference>
<organism evidence="2 3">
    <name type="scientific">Caenorhabditis elegans</name>
    <dbReference type="NCBI Taxonomy" id="6239"/>
    <lineage>
        <taxon>Eukaryota</taxon>
        <taxon>Metazoa</taxon>
        <taxon>Ecdysozoa</taxon>
        <taxon>Nematoda</taxon>
        <taxon>Chromadorea</taxon>
        <taxon>Rhabditida</taxon>
        <taxon>Rhabditina</taxon>
        <taxon>Rhabditomorpha</taxon>
        <taxon>Rhabditoidea</taxon>
        <taxon>Rhabditidae</taxon>
        <taxon>Peloderinae</taxon>
        <taxon>Caenorhabditis</taxon>
    </lineage>
</organism>
<dbReference type="PaxDb" id="6239-C54F6.18"/>
<feature type="signal peptide" evidence="1">
    <location>
        <begin position="1"/>
        <end position="19"/>
    </location>
</feature>
<dbReference type="PeptideAtlas" id="L8E700"/>
<accession>L8E700</accession>
<dbReference type="AlphaFoldDB" id="L8E700"/>
<dbReference type="CTD" id="24104351"/>
<sequence length="98" mass="11241">MNFNFQILISTVFIALAFSADRKPIIDCVTACIHKESLADWNNCAPKCFSSSPDKKDENYLKCETKCAKLRFTMEEDDAKFSDFENCNQACVYDYNVL</sequence>
<dbReference type="GeneID" id="24104351"/>
<feature type="chain" id="PRO_5003988731" evidence="1">
    <location>
        <begin position="20"/>
        <end position="98"/>
    </location>
</feature>
<dbReference type="KEGG" id="cel:CELE_C54F6.18"/>
<dbReference type="WormBase" id="C54F6.18">
    <property type="protein sequence ID" value="CE48134"/>
    <property type="gene ID" value="WBGene00235093"/>
</dbReference>
<evidence type="ECO:0007829" key="5">
    <source>
        <dbReference type="PeptideAtlas" id="L8E700"/>
    </source>
</evidence>
<name>L8E700_CAEEL</name>
<dbReference type="AGR" id="WB:WBGene00235093"/>
<protein>
    <submittedName>
        <fullName evidence="2">Secreted protein</fullName>
    </submittedName>
</protein>
<reference evidence="2 3" key="1">
    <citation type="journal article" date="1998" name="Science">
        <title>Genome sequence of the nematode C. elegans: a platform for investigating biology.</title>
        <authorList>
            <consortium name="The C. elegans sequencing consortium"/>
            <person name="Sulson J.E."/>
            <person name="Waterston R."/>
        </authorList>
    </citation>
    <scope>NUCLEOTIDE SEQUENCE [LARGE SCALE GENOMIC DNA]</scope>
    <source>
        <strain evidence="2 3">Bristol N2</strain>
    </source>
</reference>
<keyword evidence="5" id="KW-1267">Proteomics identification</keyword>
<keyword evidence="3" id="KW-1185">Reference proteome</keyword>
<dbReference type="PANTHER" id="PTHR36515:SF1">
    <property type="entry name" value="CYS-RICH PROTEIN-RELATED"/>
    <property type="match status" value="1"/>
</dbReference>
<evidence type="ECO:0000313" key="4">
    <source>
        <dbReference type="WormBase" id="C54F6.18"/>
    </source>
</evidence>
<dbReference type="HOGENOM" id="CLU_177986_0_0_1"/>
<dbReference type="InParanoid" id="L8E700"/>
<proteinExistence type="evidence at protein level"/>
<evidence type="ECO:0000313" key="2">
    <source>
        <dbReference type="EMBL" id="CCQ25693.1"/>
    </source>
</evidence>
<dbReference type="Bgee" id="WBGene00235093">
    <property type="expression patterns" value="Expressed in adult organism"/>
</dbReference>
<evidence type="ECO:0000313" key="3">
    <source>
        <dbReference type="Proteomes" id="UP000001940"/>
    </source>
</evidence>
<keyword evidence="1" id="KW-0732">Signal</keyword>
<evidence type="ECO:0000256" key="1">
    <source>
        <dbReference type="SAM" id="SignalP"/>
    </source>
</evidence>
<gene>
    <name evidence="2 4" type="ORF">C54F6.18</name>
    <name evidence="2" type="ORF">CELE_C54F6.18</name>
</gene>
<dbReference type="PANTHER" id="PTHR36515">
    <property type="entry name" value="PROTEIN CBG00810"/>
    <property type="match status" value="1"/>
</dbReference>